<keyword evidence="2" id="KW-1185">Reference proteome</keyword>
<comment type="caution">
    <text evidence="1">The sequence shown here is derived from an EMBL/GenBank/DDBJ whole genome shotgun (WGS) entry which is preliminary data.</text>
</comment>
<reference evidence="2" key="1">
    <citation type="journal article" date="2019" name="Int. J. Syst. Evol. Microbiol.">
        <title>The Global Catalogue of Microorganisms (GCM) 10K type strain sequencing project: providing services to taxonomists for standard genome sequencing and annotation.</title>
        <authorList>
            <consortium name="The Broad Institute Genomics Platform"/>
            <consortium name="The Broad Institute Genome Sequencing Center for Infectious Disease"/>
            <person name="Wu L."/>
            <person name="Ma J."/>
        </authorList>
    </citation>
    <scope>NUCLEOTIDE SEQUENCE [LARGE SCALE GENOMIC DNA]</scope>
    <source>
        <strain evidence="2">KCTC 52237</strain>
    </source>
</reference>
<proteinExistence type="predicted"/>
<name>A0ABV7FDM6_9GAMM</name>
<evidence type="ECO:0000313" key="2">
    <source>
        <dbReference type="Proteomes" id="UP001595555"/>
    </source>
</evidence>
<dbReference type="RefSeq" id="WP_378118292.1">
    <property type="nucleotide sequence ID" value="NZ_JBHRTF010000004.1"/>
</dbReference>
<gene>
    <name evidence="1" type="ORF">ACFODX_09100</name>
</gene>
<dbReference type="EMBL" id="JBHRTF010000004">
    <property type="protein sequence ID" value="MFC3115710.1"/>
    <property type="molecule type" value="Genomic_DNA"/>
</dbReference>
<evidence type="ECO:0000313" key="1">
    <source>
        <dbReference type="EMBL" id="MFC3115710.1"/>
    </source>
</evidence>
<sequence>MSVLNQPSPQQVSDEQLSAFLDAELPAAEMEAMREQISRDENLANRLAELAMVDTRVASHYRRIDEQPMPEAITRLLSDEPQVSDEQPTNNVITFPLWRRMQRSLQQHAAMAASVALVIGFGAAQLLPGNTGSSDNWNAIAQALDTTRSGEQRALADGSELIPRLSFIDQVGDYCRQFHLSSRTSSAENIACRRDNQWQLTLSVHSQARPAADDYQTASGSDHILIENALDNMMQGDAFDAAAEAAAIKNHWRSAP</sequence>
<dbReference type="Proteomes" id="UP001595555">
    <property type="component" value="Unassembled WGS sequence"/>
</dbReference>
<protein>
    <submittedName>
        <fullName evidence="1">Anti-sigma factor family protein</fullName>
    </submittedName>
</protein>
<accession>A0ABV7FDM6</accession>
<organism evidence="1 2">
    <name type="scientific">Cellvibrio fontiphilus</name>
    <dbReference type="NCBI Taxonomy" id="1815559"/>
    <lineage>
        <taxon>Bacteria</taxon>
        <taxon>Pseudomonadati</taxon>
        <taxon>Pseudomonadota</taxon>
        <taxon>Gammaproteobacteria</taxon>
        <taxon>Cellvibrionales</taxon>
        <taxon>Cellvibrionaceae</taxon>
        <taxon>Cellvibrio</taxon>
    </lineage>
</organism>